<sequence length="917" mass="104173">MFAVFRRNVVMRDTGWGGLKPEQVANWINFDAGNEAWQYSPNDISMPTRQIEGVAGLWNKLSMHNVALLADEVGMGKTFQALGVIALLWKLKPDAKVLVMAPREDICHQWAREYAAFLRDHYKGGTHLTCDGPEKSPLHEAQIHKRLHDLSDAVAQGSGQFYFTTIHSLSNLVEREDKQSGDVSVKAQEEAGRIHRALKSSLGNKGFDLVVVDEAHYFRNADGSSQRAKAARKFFGEVGGRLGQKVLLLTATPSHSSLRDIASILGYFIDPSADGPQPAPDELLAKYALRRLRLMQGAEGYRNKYNYRHEKTLPASFLDNPEAEMFFALYQKKLVQQLGQRGSGRRFLYGYLEGFESVGTQPGTAASATASLEQEHSAQAFSGAPDTGILTQLTQLHREYFKSHPDHPKYDTLMIECQPEDVFDTRMPLHEHKHLVFVRRIASVREITQRMNAASDLMLARRIVQAWHPGDPKKLVEGWRKKNWSRAFFIRYVSQQVAEESGYHDFLQDEDLTEVRDGLGGDEKLASHIADLFVVKKQSKDRTTDCSNFSLRLRKPESLFSLLLEPASDYRCGGYTGYDRKRVGERDRDDYGGAALRARLALHEERTRGAGEQYEKTMPTLWGLMYEGLPETTRQRLETWLGLGPQGRAIAENFGNYVKVGFLFASPVIIELYSWFTEFRRKDKGGDVQSRYLEFIKSLRPRLHDSLLRQYFIAALDSFEQICGKITAHGLSDWKKDWRILTSLQSPAWYASSHSGDRRRLILGFNSPFYPNVLVATSVFQEGVNLHLQCSKVHHYGIAWTPGDNEQRVGRVDRLFGRVNRQLQEKGEAELAIHYPYLARSFDQEQLASFVLLKHAVEARMDACRHTSFNDEIDLRHVADDWERYLRKPVKGMNSTDPFPARFGTGSVPLEAYDPSV</sequence>
<dbReference type="Proteomes" id="UP000182894">
    <property type="component" value="Unassembled WGS sequence"/>
</dbReference>
<dbReference type="InterPro" id="IPR001650">
    <property type="entry name" value="Helicase_C-like"/>
</dbReference>
<proteinExistence type="predicted"/>
<dbReference type="GO" id="GO:0003677">
    <property type="term" value="F:DNA binding"/>
    <property type="evidence" value="ECO:0007669"/>
    <property type="project" value="InterPro"/>
</dbReference>
<name>A0A1G7U477_9PSED</name>
<evidence type="ECO:0000313" key="4">
    <source>
        <dbReference type="EMBL" id="SDG42386.1"/>
    </source>
</evidence>
<dbReference type="AlphaFoldDB" id="A0A1G7U477"/>
<evidence type="ECO:0000313" key="5">
    <source>
        <dbReference type="Proteomes" id="UP000182894"/>
    </source>
</evidence>
<organism evidence="4 5">
    <name type="scientific">Pseudomonas abietaniphila</name>
    <dbReference type="NCBI Taxonomy" id="89065"/>
    <lineage>
        <taxon>Bacteria</taxon>
        <taxon>Pseudomonadati</taxon>
        <taxon>Pseudomonadota</taxon>
        <taxon>Gammaproteobacteria</taxon>
        <taxon>Pseudomonadales</taxon>
        <taxon>Pseudomonadaceae</taxon>
        <taxon>Pseudomonas</taxon>
    </lineage>
</organism>
<evidence type="ECO:0000259" key="2">
    <source>
        <dbReference type="PROSITE" id="PS51192"/>
    </source>
</evidence>
<dbReference type="GO" id="GO:0006281">
    <property type="term" value="P:DNA repair"/>
    <property type="evidence" value="ECO:0007669"/>
    <property type="project" value="TreeGrafter"/>
</dbReference>
<dbReference type="SMART" id="SM00490">
    <property type="entry name" value="HELICc"/>
    <property type="match status" value="1"/>
</dbReference>
<dbReference type="InterPro" id="IPR027417">
    <property type="entry name" value="P-loop_NTPase"/>
</dbReference>
<keyword evidence="4" id="KW-0067">ATP-binding</keyword>
<dbReference type="SMART" id="SM00487">
    <property type="entry name" value="DEXDc"/>
    <property type="match status" value="1"/>
</dbReference>
<gene>
    <name evidence="4" type="ORF">SAMN05216605_10248</name>
</gene>
<accession>A0A1G7U477</accession>
<dbReference type="InterPro" id="IPR006935">
    <property type="entry name" value="Helicase/UvrB_N"/>
</dbReference>
<dbReference type="PROSITE" id="PS51192">
    <property type="entry name" value="HELICASE_ATP_BIND_1"/>
    <property type="match status" value="1"/>
</dbReference>
<dbReference type="PROSITE" id="PS51194">
    <property type="entry name" value="HELICASE_CTER"/>
    <property type="match status" value="1"/>
</dbReference>
<protein>
    <submittedName>
        <fullName evidence="4">Helicase conserved C-terminal domain-containing protein</fullName>
    </submittedName>
</protein>
<dbReference type="GO" id="GO:0005524">
    <property type="term" value="F:ATP binding"/>
    <property type="evidence" value="ECO:0007669"/>
    <property type="project" value="InterPro"/>
</dbReference>
<evidence type="ECO:0000256" key="1">
    <source>
        <dbReference type="ARBA" id="ARBA00022801"/>
    </source>
</evidence>
<dbReference type="STRING" id="89065.SAMN05216605_10248"/>
<dbReference type="PANTHER" id="PTHR45766">
    <property type="entry name" value="DNA ANNEALING HELICASE AND ENDONUCLEASE ZRANB3 FAMILY MEMBER"/>
    <property type="match status" value="1"/>
</dbReference>
<keyword evidence="4" id="KW-0347">Helicase</keyword>
<dbReference type="GO" id="GO:0031297">
    <property type="term" value="P:replication fork processing"/>
    <property type="evidence" value="ECO:0007669"/>
    <property type="project" value="TreeGrafter"/>
</dbReference>
<dbReference type="Pfam" id="PF00271">
    <property type="entry name" value="Helicase_C"/>
    <property type="match status" value="1"/>
</dbReference>
<feature type="domain" description="Helicase C-terminal" evidence="3">
    <location>
        <begin position="687"/>
        <end position="858"/>
    </location>
</feature>
<dbReference type="GO" id="GO:0016787">
    <property type="term" value="F:hydrolase activity"/>
    <property type="evidence" value="ECO:0007669"/>
    <property type="project" value="UniProtKB-KW"/>
</dbReference>
<dbReference type="InterPro" id="IPR014001">
    <property type="entry name" value="Helicase_ATP-bd"/>
</dbReference>
<evidence type="ECO:0000259" key="3">
    <source>
        <dbReference type="PROSITE" id="PS51194"/>
    </source>
</evidence>
<dbReference type="EMBL" id="FNCO01000002">
    <property type="protein sequence ID" value="SDG42386.1"/>
    <property type="molecule type" value="Genomic_DNA"/>
</dbReference>
<keyword evidence="4" id="KW-0547">Nucleotide-binding</keyword>
<keyword evidence="1" id="KW-0378">Hydrolase</keyword>
<feature type="domain" description="Helicase ATP-binding" evidence="2">
    <location>
        <begin position="58"/>
        <end position="271"/>
    </location>
</feature>
<dbReference type="GO" id="GO:0004386">
    <property type="term" value="F:helicase activity"/>
    <property type="evidence" value="ECO:0007669"/>
    <property type="project" value="UniProtKB-KW"/>
</dbReference>
<dbReference type="SUPFAM" id="SSF52540">
    <property type="entry name" value="P-loop containing nucleoside triphosphate hydrolases"/>
    <property type="match status" value="2"/>
</dbReference>
<dbReference type="Pfam" id="PF04851">
    <property type="entry name" value="ResIII"/>
    <property type="match status" value="1"/>
</dbReference>
<dbReference type="Gene3D" id="3.40.50.300">
    <property type="entry name" value="P-loop containing nucleotide triphosphate hydrolases"/>
    <property type="match status" value="2"/>
</dbReference>
<dbReference type="PANTHER" id="PTHR45766:SF6">
    <property type="entry name" value="SWI_SNF-RELATED MATRIX-ASSOCIATED ACTIN-DEPENDENT REGULATOR OF CHROMATIN SUBFAMILY A-LIKE PROTEIN 1"/>
    <property type="match status" value="1"/>
</dbReference>
<keyword evidence="5" id="KW-1185">Reference proteome</keyword>
<reference evidence="5" key="1">
    <citation type="submission" date="2016-10" db="EMBL/GenBank/DDBJ databases">
        <authorList>
            <person name="Varghese N."/>
            <person name="Submissions S."/>
        </authorList>
    </citation>
    <scope>NUCLEOTIDE SEQUENCE [LARGE SCALE GENOMIC DNA]</scope>
    <source>
        <strain evidence="5">ATCC 700689</strain>
    </source>
</reference>
<dbReference type="RefSeq" id="WP_208605132.1">
    <property type="nucleotide sequence ID" value="NZ_FNCO01000002.1"/>
</dbReference>